<evidence type="ECO:0000256" key="4">
    <source>
        <dbReference type="SAM" id="SignalP"/>
    </source>
</evidence>
<dbReference type="Proteomes" id="UP000462212">
    <property type="component" value="Unassembled WGS sequence"/>
</dbReference>
<feature type="signal peptide" evidence="4">
    <location>
        <begin position="1"/>
        <end position="34"/>
    </location>
</feature>
<dbReference type="PANTHER" id="PTHR10730">
    <property type="entry name" value="PROCOLLAGEN-LYSINE,2-OXOGLUTARATE 5-DIOXYGENASE/GLYCOSYLTRANSFERASE 25 FAMILY MEMBER"/>
    <property type="match status" value="1"/>
</dbReference>
<protein>
    <recommendedName>
        <fullName evidence="7">Procollagen galactosyltransferase</fullName>
    </recommendedName>
</protein>
<dbReference type="PANTHER" id="PTHR10730:SF53">
    <property type="entry name" value="GLYCOSYLTRANSFERASE 25 FAMILY MEMBER"/>
    <property type="match status" value="1"/>
</dbReference>
<proteinExistence type="inferred from homology"/>
<reference evidence="5 6" key="1">
    <citation type="submission" date="2018-05" db="EMBL/GenBank/DDBJ databases">
        <title>Genome sequencing and assembly of the regulated plant pathogen Lachnellula willkommii and related sister species for the development of diagnostic species identification markers.</title>
        <authorList>
            <person name="Giroux E."/>
            <person name="Bilodeau G."/>
        </authorList>
    </citation>
    <scope>NUCLEOTIDE SEQUENCE [LARGE SCALE GENOMIC DNA]</scope>
    <source>
        <strain evidence="5 6">CBS 197.66</strain>
    </source>
</reference>
<evidence type="ECO:0000313" key="5">
    <source>
        <dbReference type="EMBL" id="TVY33702.1"/>
    </source>
</evidence>
<dbReference type="GO" id="GO:0016740">
    <property type="term" value="F:transferase activity"/>
    <property type="evidence" value="ECO:0007669"/>
    <property type="project" value="UniProtKB-KW"/>
</dbReference>
<keyword evidence="6" id="KW-1185">Reference proteome</keyword>
<keyword evidence="3" id="KW-0808">Transferase</keyword>
<keyword evidence="2" id="KW-0328">Glycosyltransferase</keyword>
<dbReference type="OrthoDB" id="47375at2759"/>
<organism evidence="5 6">
    <name type="scientific">Lachnellula subtilissima</name>
    <dbReference type="NCBI Taxonomy" id="602034"/>
    <lineage>
        <taxon>Eukaryota</taxon>
        <taxon>Fungi</taxon>
        <taxon>Dikarya</taxon>
        <taxon>Ascomycota</taxon>
        <taxon>Pezizomycotina</taxon>
        <taxon>Leotiomycetes</taxon>
        <taxon>Helotiales</taxon>
        <taxon>Lachnaceae</taxon>
        <taxon>Lachnellula</taxon>
    </lineage>
</organism>
<evidence type="ECO:0008006" key="7">
    <source>
        <dbReference type="Google" id="ProtNLM"/>
    </source>
</evidence>
<sequence>MRFSNKPTPLLIASAVCAVILLLLFLGLLSSVDSTTRWSSGGQASVQHAAGYSASLSSKAEKGDEEVERAGNKTLGFGKVLVIGLKERSDKRDAMVLSSSLTGFEVEFMDAMRGEDVADKAQPPYIHIYVSQACIDLCLPAHNSVIESDLSSVLIMEDDMDWDIRLPSQMRDFAKGVRTISGIPLTAPQASPYGDDWDVLWPGHCGEARTDDALPLLPSDPLYITHNDSTVAPKAHLGWLHLLKDYPDGTRIVHRGVHPVCSFAYGVSRAGAQKLLAILAVQAWWNLAFDLQLAFACQQQLLGLKCVSVEPMLFHHHRAAGAVGRDSDIKSAAAAVGEKEEGSYRGLGGRGNV</sequence>
<dbReference type="AlphaFoldDB" id="A0A8H8RF07"/>
<accession>A0A8H8RF07</accession>
<feature type="chain" id="PRO_5034534892" description="Procollagen galactosyltransferase" evidence="4">
    <location>
        <begin position="35"/>
        <end position="353"/>
    </location>
</feature>
<name>A0A8H8RF07_9HELO</name>
<comment type="similarity">
    <text evidence="1">Belongs to the glycosyltransferase 25 family.</text>
</comment>
<gene>
    <name evidence="5" type="ORF">LSUB1_G007037</name>
</gene>
<evidence type="ECO:0000256" key="3">
    <source>
        <dbReference type="ARBA" id="ARBA00022679"/>
    </source>
</evidence>
<dbReference type="EMBL" id="QGMJ01000756">
    <property type="protein sequence ID" value="TVY33702.1"/>
    <property type="molecule type" value="Genomic_DNA"/>
</dbReference>
<evidence type="ECO:0000313" key="6">
    <source>
        <dbReference type="Proteomes" id="UP000462212"/>
    </source>
</evidence>
<evidence type="ECO:0000256" key="1">
    <source>
        <dbReference type="ARBA" id="ARBA00006721"/>
    </source>
</evidence>
<comment type="caution">
    <text evidence="5">The sequence shown here is derived from an EMBL/GenBank/DDBJ whole genome shotgun (WGS) entry which is preliminary data.</text>
</comment>
<dbReference type="InterPro" id="IPR050757">
    <property type="entry name" value="Collagen_mod_GT25"/>
</dbReference>
<evidence type="ECO:0000256" key="2">
    <source>
        <dbReference type="ARBA" id="ARBA00022676"/>
    </source>
</evidence>
<keyword evidence="4" id="KW-0732">Signal</keyword>